<evidence type="ECO:0000259" key="12">
    <source>
        <dbReference type="Pfam" id="PF23256"/>
    </source>
</evidence>
<sequence length="616" mass="68674">MGDTTNSAYEDAALDARSIYDINHQTGEIVEYTYVRNPNFNSPWKKVNPLFEAAPFFTHLAITIFFIRISFLLFSVLRLPRFLAELMSALVLGASVMGTQEWVGMFLRPTAHTQAIETMGELGLIYYMFFVGLEMDLTSLRNLEKKVMCNVAAGIAFSLVAGTGLYFLVIYLTRDHPHDHISAHGLGPLFFGACLTVTSFPDLARNLSDLKILYTNVGRMALSSAFLNDLASWIFVILTIGFSNGQGSGPFISLAATIIFLLVCWFAIRPLLKSIIPSDACGTHSMVGAFAFGLIMPPGELQTKINRQLEEFATGILLPLYFVTVGMRSNFQYFPLKPLELVVVVGLACSVKVVVTFIVSMFYGMSFREGFTLGILMNTKGILSLVILNIGRESKALHFEIFLVLLVILMAMTLMAKPIPYLIYCKRANEFKEHNQRTIENIIDHSEFRVLLCIHDIHSIAGLTNLLEYSNSSKQSPIIVFAVHLVELSGRTTAMMIVHDKTLASMDKDNRPSYDRKNVDPIIKTLEEFEKRGLVESVLPLTVVSPYDTMHEDICNLAEDKLTSLILIPFNKPSRANGIYCMLNHKFSSIQKVIQNLLKKAPCSVGILIDRGIGLA</sequence>
<evidence type="ECO:0000256" key="7">
    <source>
        <dbReference type="ARBA" id="ARBA00023065"/>
    </source>
</evidence>
<evidence type="ECO:0000313" key="13">
    <source>
        <dbReference type="EMBL" id="KAJ4831737.1"/>
    </source>
</evidence>
<dbReference type="InterPro" id="IPR006153">
    <property type="entry name" value="Cation/H_exchanger_TM"/>
</dbReference>
<evidence type="ECO:0008006" key="15">
    <source>
        <dbReference type="Google" id="ProtNLM"/>
    </source>
</evidence>
<keyword evidence="2" id="KW-0813">Transport</keyword>
<accession>A0A9Q0J894</accession>
<feature type="transmembrane region" description="Helical" evidence="10">
    <location>
        <begin position="221"/>
        <end position="242"/>
    </location>
</feature>
<reference evidence="13" key="1">
    <citation type="submission" date="2022-02" db="EMBL/GenBank/DDBJ databases">
        <authorList>
            <person name="Henning P.M."/>
            <person name="McCubbin A.G."/>
            <person name="Shore J.S."/>
        </authorList>
    </citation>
    <scope>NUCLEOTIDE SEQUENCE</scope>
    <source>
        <strain evidence="13">F60SS</strain>
        <tissue evidence="13">Leaves</tissue>
    </source>
</reference>
<dbReference type="GO" id="GO:0006885">
    <property type="term" value="P:regulation of pH"/>
    <property type="evidence" value="ECO:0007669"/>
    <property type="project" value="TreeGrafter"/>
</dbReference>
<dbReference type="InterPro" id="IPR057291">
    <property type="entry name" value="CHX17_2nd"/>
</dbReference>
<dbReference type="GO" id="GO:0006813">
    <property type="term" value="P:potassium ion transport"/>
    <property type="evidence" value="ECO:0007669"/>
    <property type="project" value="UniProtKB-KW"/>
</dbReference>
<keyword evidence="14" id="KW-1185">Reference proteome</keyword>
<keyword evidence="5" id="KW-0630">Potassium</keyword>
<feature type="transmembrane region" description="Helical" evidence="10">
    <location>
        <begin position="248"/>
        <end position="268"/>
    </location>
</feature>
<dbReference type="GO" id="GO:0015297">
    <property type="term" value="F:antiporter activity"/>
    <property type="evidence" value="ECO:0007669"/>
    <property type="project" value="InterPro"/>
</dbReference>
<feature type="transmembrane region" description="Helical" evidence="10">
    <location>
        <begin position="181"/>
        <end position="200"/>
    </location>
</feature>
<dbReference type="Pfam" id="PF23256">
    <property type="entry name" value="CHX17_2nd"/>
    <property type="match status" value="1"/>
</dbReference>
<feature type="transmembrane region" description="Helical" evidence="10">
    <location>
        <begin position="402"/>
        <end position="424"/>
    </location>
</feature>
<feature type="transmembrane region" description="Helical" evidence="10">
    <location>
        <begin position="312"/>
        <end position="329"/>
    </location>
</feature>
<evidence type="ECO:0000256" key="10">
    <source>
        <dbReference type="SAM" id="Phobius"/>
    </source>
</evidence>
<feature type="domain" description="Cation/H+ exchanger transmembrane" evidence="11">
    <location>
        <begin position="63"/>
        <end position="270"/>
    </location>
</feature>
<dbReference type="GO" id="GO:0012505">
    <property type="term" value="C:endomembrane system"/>
    <property type="evidence" value="ECO:0007669"/>
    <property type="project" value="TreeGrafter"/>
</dbReference>
<dbReference type="Gene3D" id="1.20.1530.20">
    <property type="match status" value="2"/>
</dbReference>
<dbReference type="AlphaFoldDB" id="A0A9Q0J894"/>
<keyword evidence="8 10" id="KW-0472">Membrane</keyword>
<reference evidence="13" key="2">
    <citation type="journal article" date="2023" name="Plants (Basel)">
        <title>Annotation of the Turnera subulata (Passifloraceae) Draft Genome Reveals the S-Locus Evolved after the Divergence of Turneroideae from Passifloroideae in a Stepwise Manner.</title>
        <authorList>
            <person name="Henning P.M."/>
            <person name="Roalson E.H."/>
            <person name="Mir W."/>
            <person name="McCubbin A.G."/>
            <person name="Shore J.S."/>
        </authorList>
    </citation>
    <scope>NUCLEOTIDE SEQUENCE</scope>
    <source>
        <strain evidence="13">F60SS</strain>
    </source>
</reference>
<dbReference type="PANTHER" id="PTHR32468:SF74">
    <property type="entry name" value="CATION_H(+) ANTIPORTER 21-RELATED"/>
    <property type="match status" value="1"/>
</dbReference>
<evidence type="ECO:0000313" key="14">
    <source>
        <dbReference type="Proteomes" id="UP001141552"/>
    </source>
</evidence>
<dbReference type="PANTHER" id="PTHR32468">
    <property type="entry name" value="CATION/H + ANTIPORTER"/>
    <property type="match status" value="1"/>
</dbReference>
<proteinExistence type="inferred from homology"/>
<feature type="transmembrane region" description="Helical" evidence="10">
    <location>
        <begin position="89"/>
        <end position="107"/>
    </location>
</feature>
<dbReference type="EMBL" id="JAKUCV010005293">
    <property type="protein sequence ID" value="KAJ4831737.1"/>
    <property type="molecule type" value="Genomic_DNA"/>
</dbReference>
<feature type="transmembrane region" description="Helical" evidence="10">
    <location>
        <begin position="341"/>
        <end position="365"/>
    </location>
</feature>
<feature type="transmembrane region" description="Helical" evidence="10">
    <location>
        <begin position="56"/>
        <end position="77"/>
    </location>
</feature>
<feature type="non-terminal residue" evidence="13">
    <location>
        <position position="616"/>
    </location>
</feature>
<comment type="caution">
    <text evidence="13">The sequence shown here is derived from an EMBL/GenBank/DDBJ whole genome shotgun (WGS) entry which is preliminary data.</text>
</comment>
<evidence type="ECO:0000256" key="2">
    <source>
        <dbReference type="ARBA" id="ARBA00022448"/>
    </source>
</evidence>
<evidence type="ECO:0000256" key="8">
    <source>
        <dbReference type="ARBA" id="ARBA00023136"/>
    </source>
</evidence>
<keyword evidence="4 10" id="KW-0812">Transmembrane</keyword>
<evidence type="ECO:0000256" key="3">
    <source>
        <dbReference type="ARBA" id="ARBA00022538"/>
    </source>
</evidence>
<comment type="similarity">
    <text evidence="9">Belongs to the monovalent cation:proton antiporter 2 (CPA2) transporter (TC 2.A.37) family. CHX (TC 2.A.37.4) subfamily.</text>
</comment>
<evidence type="ECO:0000256" key="4">
    <source>
        <dbReference type="ARBA" id="ARBA00022692"/>
    </source>
</evidence>
<dbReference type="GO" id="GO:1902600">
    <property type="term" value="P:proton transmembrane transport"/>
    <property type="evidence" value="ECO:0007669"/>
    <property type="project" value="InterPro"/>
</dbReference>
<evidence type="ECO:0000256" key="5">
    <source>
        <dbReference type="ARBA" id="ARBA00022958"/>
    </source>
</evidence>
<comment type="subcellular location">
    <subcellularLocation>
        <location evidence="1">Membrane</location>
        <topology evidence="1">Multi-pass membrane protein</topology>
    </subcellularLocation>
</comment>
<dbReference type="InterPro" id="IPR050794">
    <property type="entry name" value="CPA2_transporter"/>
</dbReference>
<evidence type="ECO:0000256" key="1">
    <source>
        <dbReference type="ARBA" id="ARBA00004141"/>
    </source>
</evidence>
<dbReference type="Proteomes" id="UP001141552">
    <property type="component" value="Unassembled WGS sequence"/>
</dbReference>
<dbReference type="GO" id="GO:0016020">
    <property type="term" value="C:membrane"/>
    <property type="evidence" value="ECO:0007669"/>
    <property type="project" value="UniProtKB-SubCell"/>
</dbReference>
<organism evidence="13 14">
    <name type="scientific">Turnera subulata</name>
    <dbReference type="NCBI Taxonomy" id="218843"/>
    <lineage>
        <taxon>Eukaryota</taxon>
        <taxon>Viridiplantae</taxon>
        <taxon>Streptophyta</taxon>
        <taxon>Embryophyta</taxon>
        <taxon>Tracheophyta</taxon>
        <taxon>Spermatophyta</taxon>
        <taxon>Magnoliopsida</taxon>
        <taxon>eudicotyledons</taxon>
        <taxon>Gunneridae</taxon>
        <taxon>Pentapetalae</taxon>
        <taxon>rosids</taxon>
        <taxon>fabids</taxon>
        <taxon>Malpighiales</taxon>
        <taxon>Passifloraceae</taxon>
        <taxon>Turnera</taxon>
    </lineage>
</organism>
<dbReference type="InterPro" id="IPR038770">
    <property type="entry name" value="Na+/solute_symporter_sf"/>
</dbReference>
<keyword evidence="7" id="KW-0406">Ion transport</keyword>
<feature type="domain" description="Cation/H(+) antiporter central" evidence="12">
    <location>
        <begin position="478"/>
        <end position="614"/>
    </location>
</feature>
<feature type="transmembrane region" description="Helical" evidence="10">
    <location>
        <begin position="119"/>
        <end position="135"/>
    </location>
</feature>
<dbReference type="OrthoDB" id="818739at2759"/>
<keyword evidence="6 10" id="KW-1133">Transmembrane helix</keyword>
<evidence type="ECO:0000259" key="11">
    <source>
        <dbReference type="Pfam" id="PF00999"/>
    </source>
</evidence>
<dbReference type="Pfam" id="PF00999">
    <property type="entry name" value="Na_H_Exchanger"/>
    <property type="match status" value="2"/>
</dbReference>
<feature type="transmembrane region" description="Helical" evidence="10">
    <location>
        <begin position="371"/>
        <end position="390"/>
    </location>
</feature>
<name>A0A9Q0J894_9ROSI</name>
<feature type="transmembrane region" description="Helical" evidence="10">
    <location>
        <begin position="147"/>
        <end position="169"/>
    </location>
</feature>
<feature type="domain" description="Cation/H+ exchanger transmembrane" evidence="11">
    <location>
        <begin position="274"/>
        <end position="414"/>
    </location>
</feature>
<gene>
    <name evidence="13" type="ORF">Tsubulata_031009</name>
</gene>
<protein>
    <recommendedName>
        <fullName evidence="15">Cation/H+ exchanger domain-containing protein</fullName>
    </recommendedName>
</protein>
<evidence type="ECO:0000256" key="9">
    <source>
        <dbReference type="ARBA" id="ARBA00038341"/>
    </source>
</evidence>
<keyword evidence="3" id="KW-0633">Potassium transport</keyword>
<evidence type="ECO:0000256" key="6">
    <source>
        <dbReference type="ARBA" id="ARBA00022989"/>
    </source>
</evidence>